<gene>
    <name evidence="1" type="ORF">MTR67_048674</name>
</gene>
<reference evidence="1" key="1">
    <citation type="submission" date="2023-08" db="EMBL/GenBank/DDBJ databases">
        <title>A de novo genome assembly of Solanum verrucosum Schlechtendal, a Mexican diploid species geographically isolated from the other diploid A-genome species in potato relatives.</title>
        <authorList>
            <person name="Hosaka K."/>
        </authorList>
    </citation>
    <scope>NUCLEOTIDE SEQUENCE</scope>
    <source>
        <tissue evidence="1">Young leaves</tissue>
    </source>
</reference>
<protein>
    <submittedName>
        <fullName evidence="1">Uncharacterized protein</fullName>
    </submittedName>
</protein>
<dbReference type="Proteomes" id="UP001234989">
    <property type="component" value="Chromosome 11"/>
</dbReference>
<proteinExistence type="predicted"/>
<evidence type="ECO:0000313" key="1">
    <source>
        <dbReference type="EMBL" id="WMV55289.1"/>
    </source>
</evidence>
<dbReference type="Pfam" id="PF03140">
    <property type="entry name" value="DUF247"/>
    <property type="match status" value="1"/>
</dbReference>
<evidence type="ECO:0000313" key="2">
    <source>
        <dbReference type="Proteomes" id="UP001234989"/>
    </source>
</evidence>
<dbReference type="EMBL" id="CP133622">
    <property type="protein sequence ID" value="WMV55289.1"/>
    <property type="molecule type" value="Genomic_DNA"/>
</dbReference>
<dbReference type="PANTHER" id="PTHR31549:SF129">
    <property type="entry name" value="DUF4220 DOMAIN-CONTAINING PROTEIN"/>
    <property type="match status" value="1"/>
</dbReference>
<dbReference type="AlphaFoldDB" id="A0AAF0V188"/>
<dbReference type="PANTHER" id="PTHR31549">
    <property type="entry name" value="PROTEIN, PUTATIVE (DUF247)-RELATED-RELATED"/>
    <property type="match status" value="1"/>
</dbReference>
<keyword evidence="2" id="KW-1185">Reference proteome</keyword>
<organism evidence="1 2">
    <name type="scientific">Solanum verrucosum</name>
    <dbReference type="NCBI Taxonomy" id="315347"/>
    <lineage>
        <taxon>Eukaryota</taxon>
        <taxon>Viridiplantae</taxon>
        <taxon>Streptophyta</taxon>
        <taxon>Embryophyta</taxon>
        <taxon>Tracheophyta</taxon>
        <taxon>Spermatophyta</taxon>
        <taxon>Magnoliopsida</taxon>
        <taxon>eudicotyledons</taxon>
        <taxon>Gunneridae</taxon>
        <taxon>Pentapetalae</taxon>
        <taxon>asterids</taxon>
        <taxon>lamiids</taxon>
        <taxon>Solanales</taxon>
        <taxon>Solanaceae</taxon>
        <taxon>Solanoideae</taxon>
        <taxon>Solaneae</taxon>
        <taxon>Solanum</taxon>
    </lineage>
</organism>
<dbReference type="InterPro" id="IPR004158">
    <property type="entry name" value="DUF247_pln"/>
</dbReference>
<name>A0AAF0V188_SOLVR</name>
<accession>A0AAF0V188</accession>
<sequence>MEGQTGQQEELFVEIDQKTDDQAYSDGEAASCTTDGNEIVNIIARLIRSCKENLCQEVVENARSCYVDGSTDKYNDHEFALMMLLDACFIINHIELSTTDTYNKLRTTRHHLGMLALSTTIRDMFLLENQIPFWILKLLISLRYDKDEGDELLEMLLNFTLFGEYEQKGEMSYNHVERASPSS</sequence>